<evidence type="ECO:0000259" key="1">
    <source>
        <dbReference type="Pfam" id="PF12274"/>
    </source>
</evidence>
<dbReference type="EMBL" id="CM000143">
    <property type="protein sequence ID" value="EAZ35736.1"/>
    <property type="molecule type" value="Genomic_DNA"/>
</dbReference>
<reference evidence="2" key="2">
    <citation type="submission" date="2008-12" db="EMBL/GenBank/DDBJ databases">
        <title>Improved gene annotation of the rice (Oryza sativa) genomes.</title>
        <authorList>
            <person name="Wang J."/>
            <person name="Li R."/>
            <person name="Fan W."/>
            <person name="Huang Q."/>
            <person name="Zhang J."/>
            <person name="Zhou Y."/>
            <person name="Hu Y."/>
            <person name="Zi S."/>
            <person name="Li J."/>
            <person name="Ni P."/>
            <person name="Zheng H."/>
            <person name="Zhang Y."/>
            <person name="Zhao M."/>
            <person name="Hao Q."/>
            <person name="McDermott J."/>
            <person name="Samudrala R."/>
            <person name="Kristiansen K."/>
            <person name="Wong G.K.-S."/>
        </authorList>
    </citation>
    <scope>NUCLEOTIDE SEQUENCE</scope>
</reference>
<sequence length="309" mass="34450">MASRTAGPGAGTRVRMRRCEGLLRGASEPESAQALQEPDVLSVGELLGAIALKEPIISSPSSSPQAVPEDNIDAVPSGCCLSSSPGSVIWVHKPPEGRRGSYHIRMDRSGLFHTYPDMGGPFLSLNEAQDAFTSHLNILYPPLKFEERDGESIVDMMGLAYELKDVIHFQPIMESCTWFDHLNFTALTKGDNELDYQIHLFFAELMCLVGQKDYIVTCCCALKSDDNGNCYNCKLQNVNLKHPNDTNQYAGGHEYLCGIYDTEEMSESEDEEKEEQRIRKLYEDLEEPGLHEKLFGDVEETGLQEELFG</sequence>
<protein>
    <recommendedName>
        <fullName evidence="1">DUF3615 domain-containing protein</fullName>
    </recommendedName>
</protein>
<dbReference type="PANTHER" id="PTHR33326:SF4">
    <property type="entry name" value="OS08G0495300 PROTEIN"/>
    <property type="match status" value="1"/>
</dbReference>
<organism evidence="2">
    <name type="scientific">Oryza sativa subsp. japonica</name>
    <name type="common">Rice</name>
    <dbReference type="NCBI Taxonomy" id="39947"/>
    <lineage>
        <taxon>Eukaryota</taxon>
        <taxon>Viridiplantae</taxon>
        <taxon>Streptophyta</taxon>
        <taxon>Embryophyta</taxon>
        <taxon>Tracheophyta</taxon>
        <taxon>Spermatophyta</taxon>
        <taxon>Magnoliopsida</taxon>
        <taxon>Liliopsida</taxon>
        <taxon>Poales</taxon>
        <taxon>Poaceae</taxon>
        <taxon>BOP clade</taxon>
        <taxon>Oryzoideae</taxon>
        <taxon>Oryzeae</taxon>
        <taxon>Oryzinae</taxon>
        <taxon>Oryza</taxon>
        <taxon>Oryza sativa</taxon>
    </lineage>
</organism>
<reference evidence="2" key="1">
    <citation type="journal article" date="2005" name="PLoS Biol.">
        <title>The genomes of Oryza sativa: a history of duplications.</title>
        <authorList>
            <person name="Yu J."/>
            <person name="Wang J."/>
            <person name="Lin W."/>
            <person name="Li S."/>
            <person name="Li H."/>
            <person name="Zhou J."/>
            <person name="Ni P."/>
            <person name="Dong W."/>
            <person name="Hu S."/>
            <person name="Zeng C."/>
            <person name="Zhang J."/>
            <person name="Zhang Y."/>
            <person name="Li R."/>
            <person name="Xu Z."/>
            <person name="Li S."/>
            <person name="Li X."/>
            <person name="Zheng H."/>
            <person name="Cong L."/>
            <person name="Lin L."/>
            <person name="Yin J."/>
            <person name="Geng J."/>
            <person name="Li G."/>
            <person name="Shi J."/>
            <person name="Liu J."/>
            <person name="Lv H."/>
            <person name="Li J."/>
            <person name="Wang J."/>
            <person name="Deng Y."/>
            <person name="Ran L."/>
            <person name="Shi X."/>
            <person name="Wang X."/>
            <person name="Wu Q."/>
            <person name="Li C."/>
            <person name="Ren X."/>
            <person name="Wang J."/>
            <person name="Wang X."/>
            <person name="Li D."/>
            <person name="Liu D."/>
            <person name="Zhang X."/>
            <person name="Ji Z."/>
            <person name="Zhao W."/>
            <person name="Sun Y."/>
            <person name="Zhang Z."/>
            <person name="Bao J."/>
            <person name="Han Y."/>
            <person name="Dong L."/>
            <person name="Ji J."/>
            <person name="Chen P."/>
            <person name="Wu S."/>
            <person name="Liu J."/>
            <person name="Xiao Y."/>
            <person name="Bu D."/>
            <person name="Tan J."/>
            <person name="Yang L."/>
            <person name="Ye C."/>
            <person name="Zhang J."/>
            <person name="Xu J."/>
            <person name="Zhou Y."/>
            <person name="Yu Y."/>
            <person name="Zhang B."/>
            <person name="Zhuang S."/>
            <person name="Wei H."/>
            <person name="Liu B."/>
            <person name="Lei M."/>
            <person name="Yu H."/>
            <person name="Li Y."/>
            <person name="Xu H."/>
            <person name="Wei S."/>
            <person name="He X."/>
            <person name="Fang L."/>
            <person name="Zhang Z."/>
            <person name="Zhang Y."/>
            <person name="Huang X."/>
            <person name="Su Z."/>
            <person name="Tong W."/>
            <person name="Li J."/>
            <person name="Tong Z."/>
            <person name="Li S."/>
            <person name="Ye J."/>
            <person name="Wang L."/>
            <person name="Fang L."/>
            <person name="Lei T."/>
            <person name="Chen C."/>
            <person name="Chen H."/>
            <person name="Xu Z."/>
            <person name="Li H."/>
            <person name="Huang H."/>
            <person name="Zhang F."/>
            <person name="Xu H."/>
            <person name="Li N."/>
            <person name="Zhao C."/>
            <person name="Li S."/>
            <person name="Dong L."/>
            <person name="Huang Y."/>
            <person name="Li L."/>
            <person name="Xi Y."/>
            <person name="Qi Q."/>
            <person name="Li W."/>
            <person name="Zhang B."/>
            <person name="Hu W."/>
            <person name="Zhang Y."/>
            <person name="Tian X."/>
            <person name="Jiao Y."/>
            <person name="Liang X."/>
            <person name="Jin J."/>
            <person name="Gao L."/>
            <person name="Zheng W."/>
            <person name="Hao B."/>
            <person name="Liu S."/>
            <person name="Wang W."/>
            <person name="Yuan L."/>
            <person name="Cao M."/>
            <person name="McDermott J."/>
            <person name="Samudrala R."/>
            <person name="Wang J."/>
            <person name="Wong G.K."/>
            <person name="Yang H."/>
        </authorList>
    </citation>
    <scope>NUCLEOTIDE SEQUENCE [LARGE SCALE GENOMIC DNA]</scope>
</reference>
<proteinExistence type="predicted"/>
<feature type="domain" description="DUF3615" evidence="1">
    <location>
        <begin position="158"/>
        <end position="243"/>
    </location>
</feature>
<dbReference type="AlphaFoldDB" id="A3B847"/>
<dbReference type="Pfam" id="PF12274">
    <property type="entry name" value="DUF3615"/>
    <property type="match status" value="1"/>
</dbReference>
<accession>A3B847</accession>
<gene>
    <name evidence="2" type="ORF">OsJ_20027</name>
</gene>
<dbReference type="Proteomes" id="UP000007752">
    <property type="component" value="Chromosome 6"/>
</dbReference>
<evidence type="ECO:0000313" key="2">
    <source>
        <dbReference type="EMBL" id="EAZ35736.1"/>
    </source>
</evidence>
<name>A3B847_ORYSJ</name>
<dbReference type="PANTHER" id="PTHR33326">
    <property type="entry name" value="OS05G0543800 PROTEIN"/>
    <property type="match status" value="1"/>
</dbReference>
<dbReference type="InterPro" id="IPR022059">
    <property type="entry name" value="DUF3615"/>
</dbReference>